<proteinExistence type="predicted"/>
<sequence length="102" mass="11632">MLCSNQLSYIATSVFLFCPVSLARNLSYLTARNGAYYAYSRYLGQQLFFAIFLFVERSPITSAKCLPNRQIQPFLTTLEEKMGLMLIILVIKAHFSISTQYA</sequence>
<accession>Q12R17</accession>
<evidence type="ECO:0000313" key="1">
    <source>
        <dbReference type="EMBL" id="ABE54109.1"/>
    </source>
</evidence>
<evidence type="ECO:0000313" key="2">
    <source>
        <dbReference type="Proteomes" id="UP000001982"/>
    </source>
</evidence>
<reference evidence="1 2" key="1">
    <citation type="submission" date="2006-03" db="EMBL/GenBank/DDBJ databases">
        <title>Complete sequence of Shewanella denitrificans OS217.</title>
        <authorList>
            <consortium name="US DOE Joint Genome Institute"/>
            <person name="Copeland A."/>
            <person name="Lucas S."/>
            <person name="Lapidus A."/>
            <person name="Barry K."/>
            <person name="Detter J.C."/>
            <person name="Glavina del Rio T."/>
            <person name="Hammon N."/>
            <person name="Israni S."/>
            <person name="Dalin E."/>
            <person name="Tice H."/>
            <person name="Pitluck S."/>
            <person name="Brettin T."/>
            <person name="Bruce D."/>
            <person name="Han C."/>
            <person name="Tapia R."/>
            <person name="Gilna P."/>
            <person name="Kiss H."/>
            <person name="Schmutz J."/>
            <person name="Larimer F."/>
            <person name="Land M."/>
            <person name="Hauser L."/>
            <person name="Kyrpides N."/>
            <person name="Lykidis A."/>
            <person name="Richardson P."/>
        </authorList>
    </citation>
    <scope>NUCLEOTIDE SEQUENCE [LARGE SCALE GENOMIC DNA]</scope>
    <source>
        <strain evidence="2">OS217 / ATCC BAA-1090 / DSM 15013</strain>
    </source>
</reference>
<dbReference type="EMBL" id="CP000302">
    <property type="protein sequence ID" value="ABE54109.1"/>
    <property type="molecule type" value="Genomic_DNA"/>
</dbReference>
<keyword evidence="2" id="KW-1185">Reference proteome</keyword>
<protein>
    <submittedName>
        <fullName evidence="1">Uncharacterized protein</fullName>
    </submittedName>
</protein>
<dbReference type="AlphaFoldDB" id="Q12R17"/>
<name>Q12R17_SHEDO</name>
<dbReference type="Proteomes" id="UP000001982">
    <property type="component" value="Chromosome"/>
</dbReference>
<dbReference type="KEGG" id="sdn:Sden_0820"/>
<gene>
    <name evidence="1" type="ordered locus">Sden_0820</name>
</gene>
<organism evidence="1 2">
    <name type="scientific">Shewanella denitrificans (strain OS217 / ATCC BAA-1090 / DSM 15013)</name>
    <dbReference type="NCBI Taxonomy" id="318161"/>
    <lineage>
        <taxon>Bacteria</taxon>
        <taxon>Pseudomonadati</taxon>
        <taxon>Pseudomonadota</taxon>
        <taxon>Gammaproteobacteria</taxon>
        <taxon>Alteromonadales</taxon>
        <taxon>Shewanellaceae</taxon>
        <taxon>Shewanella</taxon>
    </lineage>
</organism>
<dbReference type="HOGENOM" id="CLU_2275528_0_0_6"/>